<reference evidence="2 3" key="1">
    <citation type="submission" date="2019-09" db="EMBL/GenBank/DDBJ databases">
        <authorList>
            <person name="Raiko M."/>
            <person name="Komissarov A."/>
            <person name="Rhodes A."/>
            <person name="Kliver S."/>
            <person name="Lim-Fong G."/>
            <person name="Kwan J."/>
            <person name="O'Brien S.J."/>
            <person name="Lopez J.V."/>
        </authorList>
    </citation>
    <scope>NUCLEOTIDE SEQUENCE [LARGE SCALE GENOMIC DNA]</scope>
    <source>
        <strain evidence="2">Kwan_BN1</strain>
    </source>
</reference>
<keyword evidence="3" id="KW-1185">Reference proteome</keyword>
<organism evidence="2 3">
    <name type="scientific">Bugula neritina</name>
    <name type="common">Brown bryozoan</name>
    <name type="synonym">Sertularia neritina</name>
    <dbReference type="NCBI Taxonomy" id="10212"/>
    <lineage>
        <taxon>Eukaryota</taxon>
        <taxon>Metazoa</taxon>
        <taxon>Spiralia</taxon>
        <taxon>Lophotrochozoa</taxon>
        <taxon>Bryozoa</taxon>
        <taxon>Gymnolaemata</taxon>
        <taxon>Cheilostomatida</taxon>
        <taxon>Flustrina</taxon>
        <taxon>Buguloidea</taxon>
        <taxon>Bugulidae</taxon>
        <taxon>Bugula</taxon>
    </lineage>
</organism>
<proteinExistence type="predicted"/>
<evidence type="ECO:0000313" key="3">
    <source>
        <dbReference type="Proteomes" id="UP000593567"/>
    </source>
</evidence>
<dbReference type="EMBL" id="VXIV02003359">
    <property type="protein sequence ID" value="KAF6017812.1"/>
    <property type="molecule type" value="Genomic_DNA"/>
</dbReference>
<dbReference type="Proteomes" id="UP000593567">
    <property type="component" value="Unassembled WGS sequence"/>
</dbReference>
<dbReference type="AlphaFoldDB" id="A0A7J7JUG4"/>
<reference evidence="2 3" key="2">
    <citation type="submission" date="2020-06" db="EMBL/GenBank/DDBJ databases">
        <title>Draft genome of Bugula neritina, a colonial animal packing powerful symbionts and potential medicines.</title>
        <authorList>
            <person name="Rayko M."/>
        </authorList>
    </citation>
    <scope>NUCLEOTIDE SEQUENCE [LARGE SCALE GENOMIC DNA]</scope>
    <source>
        <strain evidence="2">Kwan_BN1</strain>
    </source>
</reference>
<sequence>MELQELDFEINSPTSFNTSCSDFSFTQLAHSAFEDCTSAGLEPEQSMFTTQTDTTSSLYSAVPTSYYQEPVTQDLNIYNNISCQPSQHVYSPTQSNTSISSQSSYHCSENNIVHYSNAPSYEYNVENWFNTNANSSHVECAETYYTYENSYSQNSQYPLTHYAW</sequence>
<evidence type="ECO:0000313" key="2">
    <source>
        <dbReference type="EMBL" id="KAF6029324.1"/>
    </source>
</evidence>
<protein>
    <submittedName>
        <fullName evidence="2">Uncharacterized protein</fullName>
    </submittedName>
</protein>
<name>A0A7J7JUG4_BUGNE</name>
<comment type="caution">
    <text evidence="2">The sequence shown here is derived from an EMBL/GenBank/DDBJ whole genome shotgun (WGS) entry which is preliminary data.</text>
</comment>
<accession>A0A7J7JUG4</accession>
<dbReference type="EMBL" id="VXIV02001830">
    <property type="protein sequence ID" value="KAF6029324.1"/>
    <property type="molecule type" value="Genomic_DNA"/>
</dbReference>
<gene>
    <name evidence="2" type="ORF">EB796_012368</name>
    <name evidence="1" type="ORF">EB796_023883</name>
</gene>
<evidence type="ECO:0000313" key="1">
    <source>
        <dbReference type="EMBL" id="KAF6017812.1"/>
    </source>
</evidence>